<name>N9QZV1_9GAMM</name>
<feature type="compositionally biased region" description="Polar residues" evidence="2">
    <location>
        <begin position="293"/>
        <end position="303"/>
    </location>
</feature>
<evidence type="ECO:0000313" key="3">
    <source>
        <dbReference type="EMBL" id="ENX32442.1"/>
    </source>
</evidence>
<dbReference type="EMBL" id="APRZ01000024">
    <property type="protein sequence ID" value="ENX32442.1"/>
    <property type="molecule type" value="Genomic_DNA"/>
</dbReference>
<feature type="coiled-coil region" evidence="1">
    <location>
        <begin position="124"/>
        <end position="165"/>
    </location>
</feature>
<organism evidence="3 4">
    <name type="scientific">Acinetobacter colistiniresistens</name>
    <dbReference type="NCBI Taxonomy" id="280145"/>
    <lineage>
        <taxon>Bacteria</taxon>
        <taxon>Pseudomonadati</taxon>
        <taxon>Pseudomonadota</taxon>
        <taxon>Gammaproteobacteria</taxon>
        <taxon>Moraxellales</taxon>
        <taxon>Moraxellaceae</taxon>
        <taxon>Acinetobacter</taxon>
    </lineage>
</organism>
<dbReference type="HOGENOM" id="CLU_902035_0_0_6"/>
<evidence type="ECO:0000256" key="2">
    <source>
        <dbReference type="SAM" id="MobiDB-lite"/>
    </source>
</evidence>
<accession>N9QZV1</accession>
<evidence type="ECO:0000313" key="4">
    <source>
        <dbReference type="Proteomes" id="UP000013009"/>
    </source>
</evidence>
<keyword evidence="4" id="KW-1185">Reference proteome</keyword>
<dbReference type="RefSeq" id="WP_005277132.1">
    <property type="nucleotide sequence ID" value="NZ_KB850197.1"/>
</dbReference>
<dbReference type="PATRIC" id="fig|1217695.3.peg.3325"/>
<dbReference type="AlphaFoldDB" id="N9QZV1"/>
<feature type="region of interest" description="Disordered" evidence="2">
    <location>
        <begin position="268"/>
        <end position="303"/>
    </location>
</feature>
<dbReference type="Proteomes" id="UP000013009">
    <property type="component" value="Unassembled WGS sequence"/>
</dbReference>
<reference evidence="3 4" key="1">
    <citation type="submission" date="2013-02" db="EMBL/GenBank/DDBJ databases">
        <title>The Genome Sequence of Acinetobacter sp. NIPH 1859.</title>
        <authorList>
            <consortium name="The Broad Institute Genome Sequencing Platform"/>
            <consortium name="The Broad Institute Genome Sequencing Center for Infectious Disease"/>
            <person name="Cerqueira G."/>
            <person name="Feldgarden M."/>
            <person name="Courvalin P."/>
            <person name="Perichon B."/>
            <person name="Grillot-Courvalin C."/>
            <person name="Clermont D."/>
            <person name="Rocha E."/>
            <person name="Yoon E.-J."/>
            <person name="Nemec A."/>
            <person name="Walker B."/>
            <person name="Young S.K."/>
            <person name="Zeng Q."/>
            <person name="Gargeya S."/>
            <person name="Fitzgerald M."/>
            <person name="Haas B."/>
            <person name="Abouelleil A."/>
            <person name="Alvarado L."/>
            <person name="Arachchi H.M."/>
            <person name="Berlin A.M."/>
            <person name="Chapman S.B."/>
            <person name="Dewar J."/>
            <person name="Goldberg J."/>
            <person name="Griggs A."/>
            <person name="Gujja S."/>
            <person name="Hansen M."/>
            <person name="Howarth C."/>
            <person name="Imamovic A."/>
            <person name="Larimer J."/>
            <person name="McCowan C."/>
            <person name="Murphy C."/>
            <person name="Neiman D."/>
            <person name="Pearson M."/>
            <person name="Priest M."/>
            <person name="Roberts A."/>
            <person name="Saif S."/>
            <person name="Shea T."/>
            <person name="Sisk P."/>
            <person name="Sykes S."/>
            <person name="Wortman J."/>
            <person name="Nusbaum C."/>
            <person name="Birren B."/>
        </authorList>
    </citation>
    <scope>NUCLEOTIDE SEQUENCE [LARGE SCALE GENOMIC DNA]</scope>
    <source>
        <strain evidence="3 4">NIPH 1859</strain>
    </source>
</reference>
<proteinExistence type="predicted"/>
<dbReference type="OrthoDB" id="6695313at2"/>
<keyword evidence="1" id="KW-0175">Coiled coil</keyword>
<sequence length="318" mass="37248">MARPYEQLSIWIQDDREIKEKFIRNNAEKWKLKYPYEFYISNAQQNNPGPSAEVAMLKSKEILTVSKQVYELIRKKFREFKYQTNHKSKRHLQARLSTDTKSKLENIKKKLERGNTSVTLEHVIKNFDEDKFKLKWQVNELQEQLKKAQNNEALLNKKIEEKLKMQQAYDNQIQEYLFGQLVSAKLKLKILDQHISTQDNIDLIYESFDKIEKKSAQTEIITELKSRLEDKILSIKASLKPASDEIIPIPVSTSKILHKNPIMPIKPSSYAKGFSTAHEHPVSKNQPEEQSDTESPSIKTNAEYSYLREAQLNPLKRK</sequence>
<gene>
    <name evidence="3" type="ORF">F889_03424</name>
</gene>
<comment type="caution">
    <text evidence="3">The sequence shown here is derived from an EMBL/GenBank/DDBJ whole genome shotgun (WGS) entry which is preliminary data.</text>
</comment>
<protein>
    <submittedName>
        <fullName evidence="3">Uncharacterized protein</fullName>
    </submittedName>
</protein>
<evidence type="ECO:0000256" key="1">
    <source>
        <dbReference type="SAM" id="Coils"/>
    </source>
</evidence>